<dbReference type="RefSeq" id="WP_139949369.1">
    <property type="nucleotide sequence ID" value="NZ_CP040899.1"/>
</dbReference>
<keyword evidence="3" id="KW-0731">Sigma factor</keyword>
<feature type="domain" description="DUF6596" evidence="7">
    <location>
        <begin position="182"/>
        <end position="282"/>
    </location>
</feature>
<gene>
    <name evidence="8" type="ORF">FE251_14565</name>
</gene>
<name>A0ABX5VR02_9MICO</name>
<evidence type="ECO:0000313" key="8">
    <source>
        <dbReference type="EMBL" id="QDB80872.1"/>
    </source>
</evidence>
<dbReference type="Proteomes" id="UP000313948">
    <property type="component" value="Chromosome"/>
</dbReference>
<reference evidence="8 9" key="1">
    <citation type="submission" date="2019-05" db="EMBL/GenBank/DDBJ databases">
        <title>Georgenia *** sp. nov., and Georgenia *** sp. nov., isolated from the intestinal contents of plateau pika (Ochotona curzoniae) in the Qinghai-Tibet plateau of China.</title>
        <authorList>
            <person name="Tian Z."/>
        </authorList>
    </citation>
    <scope>NUCLEOTIDE SEQUENCE [LARGE SCALE GENOMIC DNA]</scope>
    <source>
        <strain evidence="8 9">Z294</strain>
    </source>
</reference>
<dbReference type="NCBIfam" id="TIGR02937">
    <property type="entry name" value="sigma70-ECF"/>
    <property type="match status" value="1"/>
</dbReference>
<accession>A0ABX5VR02</accession>
<dbReference type="InterPro" id="IPR014284">
    <property type="entry name" value="RNA_pol_sigma-70_dom"/>
</dbReference>
<dbReference type="Gene3D" id="1.25.40.10">
    <property type="entry name" value="Tetratricopeptide repeat domain"/>
    <property type="match status" value="1"/>
</dbReference>
<dbReference type="EMBL" id="CP040899">
    <property type="protein sequence ID" value="QDB80872.1"/>
    <property type="molecule type" value="Genomic_DNA"/>
</dbReference>
<dbReference type="InterPro" id="IPR013325">
    <property type="entry name" value="RNA_pol_sigma_r2"/>
</dbReference>
<dbReference type="InterPro" id="IPR007627">
    <property type="entry name" value="RNA_pol_sigma70_r2"/>
</dbReference>
<dbReference type="PANTHER" id="PTHR47756:SF2">
    <property type="entry name" value="BLL6612 PROTEIN"/>
    <property type="match status" value="1"/>
</dbReference>
<evidence type="ECO:0000256" key="3">
    <source>
        <dbReference type="ARBA" id="ARBA00023082"/>
    </source>
</evidence>
<dbReference type="Pfam" id="PF08281">
    <property type="entry name" value="Sigma70_r4_2"/>
    <property type="match status" value="1"/>
</dbReference>
<dbReference type="InterPro" id="IPR036388">
    <property type="entry name" value="WH-like_DNA-bd_sf"/>
</dbReference>
<evidence type="ECO:0000256" key="4">
    <source>
        <dbReference type="ARBA" id="ARBA00023163"/>
    </source>
</evidence>
<evidence type="ECO:0000259" key="6">
    <source>
        <dbReference type="Pfam" id="PF08281"/>
    </source>
</evidence>
<dbReference type="SUPFAM" id="SSF88659">
    <property type="entry name" value="Sigma3 and sigma4 domains of RNA polymerase sigma factors"/>
    <property type="match status" value="1"/>
</dbReference>
<keyword evidence="4" id="KW-0804">Transcription</keyword>
<dbReference type="PANTHER" id="PTHR47756">
    <property type="entry name" value="BLL6612 PROTEIN-RELATED"/>
    <property type="match status" value="1"/>
</dbReference>
<dbReference type="InterPro" id="IPR046531">
    <property type="entry name" value="DUF6596"/>
</dbReference>
<evidence type="ECO:0000313" key="9">
    <source>
        <dbReference type="Proteomes" id="UP000313948"/>
    </source>
</evidence>
<feature type="domain" description="RNA polymerase sigma-70 region 2" evidence="5">
    <location>
        <begin position="25"/>
        <end position="82"/>
    </location>
</feature>
<sequence length="418" mass="44996">MTSDGHDAVSDAVTEAFHAEWSQVVATLILRTGDWDLAEDAAQEAFTIAVDRWRREGVPRNPGAWLTTTAYHWAVDRLRREAVGAAKHAEVDRLAGQRAPTVECPEDDRLRLVFTCCHPALALDARVALTLRAVAGLTTAEVARAFLVPEATMSQRLVRAKRKIRQAGIPYRVPPPERLAERTAGVLAVVYLLFTEGHAASSGTSLLRKDLTAEAVRLGRLLLGLLPTDPEVRGLLALMLLHESRRPARTDAAGALVPLERQDRTRWDQDLVVAGTALLEEALAAGRPGTYQVQAAIAACHASAPDAESTDWPQVAALYGMLADLSPSPVVELNRAVAVAMAQGPSAGLRIVDELGTSGALDGYHLLPATRADLLRRLGRDPEARAAYRKALELARTDAERGYLASRLAEVGGPGQNT</sequence>
<keyword evidence="9" id="KW-1185">Reference proteome</keyword>
<dbReference type="SUPFAM" id="SSF88946">
    <property type="entry name" value="Sigma2 domain of RNA polymerase sigma factors"/>
    <property type="match status" value="1"/>
</dbReference>
<evidence type="ECO:0000256" key="2">
    <source>
        <dbReference type="ARBA" id="ARBA00023015"/>
    </source>
</evidence>
<dbReference type="InterPro" id="IPR013249">
    <property type="entry name" value="RNA_pol_sigma70_r4_t2"/>
</dbReference>
<dbReference type="Pfam" id="PF20239">
    <property type="entry name" value="DUF6596"/>
    <property type="match status" value="1"/>
</dbReference>
<dbReference type="Gene3D" id="1.10.1740.10">
    <property type="match status" value="1"/>
</dbReference>
<protein>
    <submittedName>
        <fullName evidence="8">RNA polymerase sigma factor</fullName>
    </submittedName>
</protein>
<keyword evidence="2" id="KW-0805">Transcription regulation</keyword>
<evidence type="ECO:0000259" key="5">
    <source>
        <dbReference type="Pfam" id="PF04542"/>
    </source>
</evidence>
<dbReference type="Pfam" id="PF04542">
    <property type="entry name" value="Sigma70_r2"/>
    <property type="match status" value="1"/>
</dbReference>
<comment type="similarity">
    <text evidence="1">Belongs to the sigma-70 factor family. ECF subfamily.</text>
</comment>
<evidence type="ECO:0000259" key="7">
    <source>
        <dbReference type="Pfam" id="PF20239"/>
    </source>
</evidence>
<dbReference type="Gene3D" id="1.10.10.10">
    <property type="entry name" value="Winged helix-like DNA-binding domain superfamily/Winged helix DNA-binding domain"/>
    <property type="match status" value="1"/>
</dbReference>
<organism evidence="8 9">
    <name type="scientific">Georgenia wutianyii</name>
    <dbReference type="NCBI Taxonomy" id="2585135"/>
    <lineage>
        <taxon>Bacteria</taxon>
        <taxon>Bacillati</taxon>
        <taxon>Actinomycetota</taxon>
        <taxon>Actinomycetes</taxon>
        <taxon>Micrococcales</taxon>
        <taxon>Bogoriellaceae</taxon>
        <taxon>Georgenia</taxon>
    </lineage>
</organism>
<dbReference type="InterPro" id="IPR013324">
    <property type="entry name" value="RNA_pol_sigma_r3/r4-like"/>
</dbReference>
<evidence type="ECO:0000256" key="1">
    <source>
        <dbReference type="ARBA" id="ARBA00010641"/>
    </source>
</evidence>
<feature type="domain" description="RNA polymerase sigma factor 70 region 4 type 2" evidence="6">
    <location>
        <begin position="114"/>
        <end position="164"/>
    </location>
</feature>
<dbReference type="InterPro" id="IPR011990">
    <property type="entry name" value="TPR-like_helical_dom_sf"/>
</dbReference>
<proteinExistence type="inferred from homology"/>